<dbReference type="CDD" id="cd01392">
    <property type="entry name" value="HTH_LacI"/>
    <property type="match status" value="1"/>
</dbReference>
<evidence type="ECO:0000256" key="1">
    <source>
        <dbReference type="ARBA" id="ARBA00023015"/>
    </source>
</evidence>
<evidence type="ECO:0000256" key="4">
    <source>
        <dbReference type="SAM" id="MobiDB-lite"/>
    </source>
</evidence>
<feature type="compositionally biased region" description="Pro residues" evidence="4">
    <location>
        <begin position="334"/>
        <end position="350"/>
    </location>
</feature>
<keyword evidence="1" id="KW-0805">Transcription regulation</keyword>
<evidence type="ECO:0000256" key="2">
    <source>
        <dbReference type="ARBA" id="ARBA00023125"/>
    </source>
</evidence>
<dbReference type="RefSeq" id="WP_344812629.1">
    <property type="nucleotide sequence ID" value="NZ_BAAAYX010000009.1"/>
</dbReference>
<proteinExistence type="predicted"/>
<feature type="region of interest" description="Disordered" evidence="4">
    <location>
        <begin position="327"/>
        <end position="350"/>
    </location>
</feature>
<dbReference type="SUPFAM" id="SSF53822">
    <property type="entry name" value="Periplasmic binding protein-like I"/>
    <property type="match status" value="1"/>
</dbReference>
<dbReference type="PANTHER" id="PTHR30146">
    <property type="entry name" value="LACI-RELATED TRANSCRIPTIONAL REPRESSOR"/>
    <property type="match status" value="1"/>
</dbReference>
<dbReference type="PANTHER" id="PTHR30146:SF153">
    <property type="entry name" value="LACTOSE OPERON REPRESSOR"/>
    <property type="match status" value="1"/>
</dbReference>
<organism evidence="6 7">
    <name type="scientific">Microlunatus aurantiacus</name>
    <dbReference type="NCBI Taxonomy" id="446786"/>
    <lineage>
        <taxon>Bacteria</taxon>
        <taxon>Bacillati</taxon>
        <taxon>Actinomycetota</taxon>
        <taxon>Actinomycetes</taxon>
        <taxon>Propionibacteriales</taxon>
        <taxon>Propionibacteriaceae</taxon>
        <taxon>Microlunatus</taxon>
    </lineage>
</organism>
<dbReference type="EMBL" id="BAAAYX010000009">
    <property type="protein sequence ID" value="GAA3705867.1"/>
    <property type="molecule type" value="Genomic_DNA"/>
</dbReference>
<feature type="domain" description="HTH lacI-type" evidence="5">
    <location>
        <begin position="4"/>
        <end position="57"/>
    </location>
</feature>
<name>A0ABP7DID1_9ACTN</name>
<accession>A0ABP7DID1</accession>
<keyword evidence="3" id="KW-0804">Transcription</keyword>
<evidence type="ECO:0000313" key="6">
    <source>
        <dbReference type="EMBL" id="GAA3705867.1"/>
    </source>
</evidence>
<dbReference type="Pfam" id="PF00356">
    <property type="entry name" value="LacI"/>
    <property type="match status" value="1"/>
</dbReference>
<dbReference type="SUPFAM" id="SSF47413">
    <property type="entry name" value="lambda repressor-like DNA-binding domains"/>
    <property type="match status" value="1"/>
</dbReference>
<dbReference type="PROSITE" id="PS00356">
    <property type="entry name" value="HTH_LACI_1"/>
    <property type="match status" value="1"/>
</dbReference>
<comment type="caution">
    <text evidence="6">The sequence shown here is derived from an EMBL/GenBank/DDBJ whole genome shotgun (WGS) entry which is preliminary data.</text>
</comment>
<reference evidence="7" key="1">
    <citation type="journal article" date="2019" name="Int. J. Syst. Evol. Microbiol.">
        <title>The Global Catalogue of Microorganisms (GCM) 10K type strain sequencing project: providing services to taxonomists for standard genome sequencing and annotation.</title>
        <authorList>
            <consortium name="The Broad Institute Genomics Platform"/>
            <consortium name="The Broad Institute Genome Sequencing Center for Infectious Disease"/>
            <person name="Wu L."/>
            <person name="Ma J."/>
        </authorList>
    </citation>
    <scope>NUCLEOTIDE SEQUENCE [LARGE SCALE GENOMIC DNA]</scope>
    <source>
        <strain evidence="7">JCM 16548</strain>
    </source>
</reference>
<keyword evidence="7" id="KW-1185">Reference proteome</keyword>
<dbReference type="InterPro" id="IPR028082">
    <property type="entry name" value="Peripla_BP_I"/>
</dbReference>
<evidence type="ECO:0000256" key="3">
    <source>
        <dbReference type="ARBA" id="ARBA00023163"/>
    </source>
</evidence>
<dbReference type="InterPro" id="IPR010982">
    <property type="entry name" value="Lambda_DNA-bd_dom_sf"/>
</dbReference>
<dbReference type="PROSITE" id="PS50932">
    <property type="entry name" value="HTH_LACI_2"/>
    <property type="match status" value="1"/>
</dbReference>
<dbReference type="PRINTS" id="PR00036">
    <property type="entry name" value="HTHLACI"/>
</dbReference>
<gene>
    <name evidence="6" type="primary">ccpA</name>
    <name evidence="6" type="ORF">GCM10022204_24300</name>
</gene>
<dbReference type="SMART" id="SM00354">
    <property type="entry name" value="HTH_LACI"/>
    <property type="match status" value="1"/>
</dbReference>
<protein>
    <submittedName>
        <fullName evidence="6">Catabolite control protein A</fullName>
    </submittedName>
</protein>
<dbReference type="Gene3D" id="3.40.50.2300">
    <property type="match status" value="2"/>
</dbReference>
<dbReference type="InterPro" id="IPR000843">
    <property type="entry name" value="HTH_LacI"/>
</dbReference>
<dbReference type="Gene3D" id="1.10.260.40">
    <property type="entry name" value="lambda repressor-like DNA-binding domains"/>
    <property type="match status" value="1"/>
</dbReference>
<evidence type="ECO:0000259" key="5">
    <source>
        <dbReference type="PROSITE" id="PS50932"/>
    </source>
</evidence>
<dbReference type="Proteomes" id="UP001500051">
    <property type="component" value="Unassembled WGS sequence"/>
</dbReference>
<sequence>MSRATIKDVAEAAGVSIATVSRVLNDRGGASATARTVREAAERLGYAPNALARMLITQRSMTVGLLQPMVSDSFAGQVLDGVEDAAYELGYSVIVCSTGAGSSRLEHYARLLASRQVDAAVVMSTALTQTQHELLRALALPYVVVAGSTPDPGVPVVAIDGQQAAADATTALVTAGHRRIGMIAGGADDPVAGIPRVRGFVAACDTAGIAPDDRPVEHGDFGYDSGLVAMRRLLERRPDLTAVFAASDEMAVAAMTVADEQGRRVPEDLSVIGFDAIPLARMTRPPLVSVAQPLRAMGYRAMQAAEQLVRGEPLPAAAPVAHALTVGGTVGPPSGGPPFGDPVGPPSPRS</sequence>
<dbReference type="InterPro" id="IPR046335">
    <property type="entry name" value="LacI/GalR-like_sensor"/>
</dbReference>
<keyword evidence="2" id="KW-0238">DNA-binding</keyword>
<evidence type="ECO:0000313" key="7">
    <source>
        <dbReference type="Proteomes" id="UP001500051"/>
    </source>
</evidence>
<dbReference type="Pfam" id="PF13377">
    <property type="entry name" value="Peripla_BP_3"/>
    <property type="match status" value="1"/>
</dbReference>